<proteinExistence type="predicted"/>
<protein>
    <submittedName>
        <fullName evidence="2">Uncharacterized protein</fullName>
    </submittedName>
</protein>
<evidence type="ECO:0000313" key="3">
    <source>
        <dbReference type="Proteomes" id="UP000245638"/>
    </source>
</evidence>
<reference evidence="2 3" key="1">
    <citation type="journal article" date="2015" name="Appl. Environ. Microbiol.">
        <title>Nanoarchaeota, Their Sulfolobales Host, and Nanoarchaeota Virus Distribution across Yellowstone National Park Hot Springs.</title>
        <authorList>
            <person name="Munson-McGee J.H."/>
            <person name="Field E.K."/>
            <person name="Bateson M."/>
            <person name="Rooney C."/>
            <person name="Stepanauskas R."/>
            <person name="Young M.J."/>
        </authorList>
    </citation>
    <scope>NUCLEOTIDE SEQUENCE [LARGE SCALE GENOMIC DNA]</scope>
    <source>
        <strain evidence="2">SCGC AC-742_N10</strain>
    </source>
</reference>
<feature type="transmembrane region" description="Helical" evidence="1">
    <location>
        <begin position="20"/>
        <end position="42"/>
    </location>
</feature>
<dbReference type="EMBL" id="QEFD01000009">
    <property type="protein sequence ID" value="PVU77842.1"/>
    <property type="molecule type" value="Genomic_DNA"/>
</dbReference>
<dbReference type="GO" id="GO:0140359">
    <property type="term" value="F:ABC-type transporter activity"/>
    <property type="evidence" value="ECO:0007669"/>
    <property type="project" value="InterPro"/>
</dbReference>
<feature type="transmembrane region" description="Helical" evidence="1">
    <location>
        <begin position="325"/>
        <end position="349"/>
    </location>
</feature>
<gene>
    <name evidence="2" type="ORF">DDW13_00180</name>
</gene>
<feature type="transmembrane region" description="Helical" evidence="1">
    <location>
        <begin position="297"/>
        <end position="318"/>
    </location>
</feature>
<keyword evidence="1" id="KW-0812">Transmembrane</keyword>
<keyword evidence="1" id="KW-1133">Transmembrane helix</keyword>
<feature type="transmembrane region" description="Helical" evidence="1">
    <location>
        <begin position="361"/>
        <end position="381"/>
    </location>
</feature>
<sequence length="443" mass="49531">MHMSGFIYEIKKGIANRTFIIFLLIFLAISIATSLHAVQMYYSKSNRDINFIALTTPEGDKFLIRGFVSFKNEPAYNAKIIIGNITLTTNKQGFFIGLINHESKIKVKYDGMVECINFSQVIISQASRYVYSISCQNNGIVSEILNYTPQTGEADMIIITSSPGIVYYNVSHPNVTVNFGASVCGKLPNDLTFKKLGYVNFTAEIPVHLPYGPSYVVLKECNETSVDIFEPINLYKYDVIFITSGALGLFSAFFPIIISYEASTLFTRELDMGLFTYLLSKPIGKVKLFLRRVGVGLLSSVIASSAIFLVAEIILLIYKAFYLPFLYYWFGEIMAFTGYFMLIITISVFVRQSNIVNGVSVLIYIISLFMIFIASPVFFNGSLHAQEILSYLNPLGAIALAIYQIPLDAAYGTVPLSFFLLDAIGWIAVLLVLSVLRFKKLEL</sequence>
<dbReference type="GO" id="GO:0005886">
    <property type="term" value="C:plasma membrane"/>
    <property type="evidence" value="ECO:0007669"/>
    <property type="project" value="UniProtKB-SubCell"/>
</dbReference>
<name>A0A2T9XCV8_9CREN</name>
<feature type="transmembrane region" description="Helical" evidence="1">
    <location>
        <begin position="239"/>
        <end position="260"/>
    </location>
</feature>
<dbReference type="AlphaFoldDB" id="A0A2T9XCV8"/>
<dbReference type="Pfam" id="PF12679">
    <property type="entry name" value="ABC2_membrane_2"/>
    <property type="match status" value="1"/>
</dbReference>
<feature type="transmembrane region" description="Helical" evidence="1">
    <location>
        <begin position="418"/>
        <end position="438"/>
    </location>
</feature>
<feature type="transmembrane region" description="Helical" evidence="1">
    <location>
        <begin position="388"/>
        <end position="406"/>
    </location>
</feature>
<evidence type="ECO:0000256" key="1">
    <source>
        <dbReference type="SAM" id="Phobius"/>
    </source>
</evidence>
<comment type="caution">
    <text evidence="2">The sequence shown here is derived from an EMBL/GenBank/DDBJ whole genome shotgun (WGS) entry which is preliminary data.</text>
</comment>
<dbReference type="Proteomes" id="UP000245638">
    <property type="component" value="Unassembled WGS sequence"/>
</dbReference>
<accession>A0A2T9XCV8</accession>
<organism evidence="2 3">
    <name type="scientific">Acidianus hospitalis</name>
    <dbReference type="NCBI Taxonomy" id="563177"/>
    <lineage>
        <taxon>Archaea</taxon>
        <taxon>Thermoproteota</taxon>
        <taxon>Thermoprotei</taxon>
        <taxon>Sulfolobales</taxon>
        <taxon>Sulfolobaceae</taxon>
        <taxon>Acidianus</taxon>
    </lineage>
</organism>
<keyword evidence="1" id="KW-0472">Membrane</keyword>
<evidence type="ECO:0000313" key="2">
    <source>
        <dbReference type="EMBL" id="PVU77842.1"/>
    </source>
</evidence>